<evidence type="ECO:0000313" key="1">
    <source>
        <dbReference type="EMBL" id="MBB3868511.1"/>
    </source>
</evidence>
<gene>
    <name evidence="1" type="ORF">HNR78_001394</name>
</gene>
<comment type="caution">
    <text evidence="1">The sequence shown here is derived from an EMBL/GenBank/DDBJ whole genome shotgun (WGS) entry which is preliminary data.</text>
</comment>
<protein>
    <submittedName>
        <fullName evidence="1">Uncharacterized protein</fullName>
    </submittedName>
</protein>
<dbReference type="AlphaFoldDB" id="A0AA89NNN1"/>
<sequence length="42" mass="5017">MDKALSVYRQAEDDWQTLKHHWFHLQRIRICGAVHLAISVSR</sequence>
<accession>A0AA89NNN1</accession>
<evidence type="ECO:0000313" key="2">
    <source>
        <dbReference type="Proteomes" id="UP000613002"/>
    </source>
</evidence>
<proteinExistence type="predicted"/>
<dbReference type="Proteomes" id="UP000613002">
    <property type="component" value="Unassembled WGS sequence"/>
</dbReference>
<name>A0AA89NNN1_9BACL</name>
<reference evidence="1 2" key="1">
    <citation type="submission" date="2020-08" db="EMBL/GenBank/DDBJ databases">
        <title>Genomic Encyclopedia of Type Strains, Phase IV (KMG-IV): sequencing the most valuable type-strain genomes for metagenomic binning, comparative biology and taxonomic classification.</title>
        <authorList>
            <person name="Goeker M."/>
        </authorList>
    </citation>
    <scope>NUCLEOTIDE SEQUENCE [LARGE SCALE GENOMIC DNA]</scope>
    <source>
        <strain evidence="1 2">DSM 14590</strain>
    </source>
</reference>
<keyword evidence="2" id="KW-1185">Reference proteome</keyword>
<organism evidence="1 2">
    <name type="scientific">Parageobacillus toebii NBRC 107807</name>
    <dbReference type="NCBI Taxonomy" id="1223503"/>
    <lineage>
        <taxon>Bacteria</taxon>
        <taxon>Bacillati</taxon>
        <taxon>Bacillota</taxon>
        <taxon>Bacilli</taxon>
        <taxon>Bacillales</taxon>
        <taxon>Anoxybacillaceae</taxon>
        <taxon>Parageobacillus</taxon>
    </lineage>
</organism>
<dbReference type="EMBL" id="JACICZ010000004">
    <property type="protein sequence ID" value="MBB3868511.1"/>
    <property type="molecule type" value="Genomic_DNA"/>
</dbReference>